<dbReference type="Proteomes" id="UP000426246">
    <property type="component" value="Chromosome"/>
</dbReference>
<proteinExistence type="predicted"/>
<accession>A0A6B8RMW0</accession>
<dbReference type="EMBL" id="CP034235">
    <property type="protein sequence ID" value="QGQ97104.1"/>
    <property type="molecule type" value="Genomic_DNA"/>
</dbReference>
<dbReference type="NCBIfam" id="NF033218">
    <property type="entry name" value="anchor_AmaP"/>
    <property type="match status" value="1"/>
</dbReference>
<keyword evidence="3" id="KW-1185">Reference proteome</keyword>
<protein>
    <submittedName>
        <fullName evidence="2">Alkaline shock response membrane anchor protein AmaP</fullName>
    </submittedName>
</protein>
<keyword evidence="1" id="KW-1133">Transmembrane helix</keyword>
<dbReference type="KEGG" id="ppsc:EHS13_20535"/>
<sequence>MAKIIDRLLLFILSLTIIGSACLLLLAAFGVVPYDSTIKFVRDVYYESKTAVWFITASMIILLIGIRMFYIAVRPSSVNSPSIDQRTDFGDIRISVDTVENLALKAAQRSRGVKDLKARVSISPSGLEIIIRTLVDGESSIPNLTEEIQQTVKTQIEEVTGIPVASVSVFVANIIQASPAFKSRVE</sequence>
<evidence type="ECO:0000313" key="2">
    <source>
        <dbReference type="EMBL" id="QGQ97104.1"/>
    </source>
</evidence>
<dbReference type="RefSeq" id="WP_155702205.1">
    <property type="nucleotide sequence ID" value="NZ_CP034235.1"/>
</dbReference>
<dbReference type="OrthoDB" id="1716040at2"/>
<name>A0A6B8RMW0_9BACL</name>
<dbReference type="PROSITE" id="PS51257">
    <property type="entry name" value="PROKAR_LIPOPROTEIN"/>
    <property type="match status" value="1"/>
</dbReference>
<gene>
    <name evidence="2" type="primary">amaP</name>
    <name evidence="2" type="ORF">EHS13_20535</name>
</gene>
<dbReference type="AlphaFoldDB" id="A0A6B8RMW0"/>
<reference evidence="3" key="1">
    <citation type="submission" date="2018-11" db="EMBL/GenBank/DDBJ databases">
        <title>Complete genome sequence of Paenibacillus sp. ML311-T8.</title>
        <authorList>
            <person name="Nam Y.-D."/>
            <person name="Kang J."/>
            <person name="Chung W.-H."/>
            <person name="Park Y.S."/>
        </authorList>
    </citation>
    <scope>NUCLEOTIDE SEQUENCE [LARGE SCALE GENOMIC DNA]</scope>
    <source>
        <strain evidence="3">ML311-T8</strain>
    </source>
</reference>
<evidence type="ECO:0000313" key="3">
    <source>
        <dbReference type="Proteomes" id="UP000426246"/>
    </source>
</evidence>
<feature type="transmembrane region" description="Helical" evidence="1">
    <location>
        <begin position="7"/>
        <end position="31"/>
    </location>
</feature>
<feature type="transmembrane region" description="Helical" evidence="1">
    <location>
        <begin position="51"/>
        <end position="73"/>
    </location>
</feature>
<evidence type="ECO:0000256" key="1">
    <source>
        <dbReference type="SAM" id="Phobius"/>
    </source>
</evidence>
<keyword evidence="1" id="KW-0812">Transmembrane</keyword>
<organism evidence="2 3">
    <name type="scientific">Paenibacillus psychroresistens</name>
    <dbReference type="NCBI Taxonomy" id="1778678"/>
    <lineage>
        <taxon>Bacteria</taxon>
        <taxon>Bacillati</taxon>
        <taxon>Bacillota</taxon>
        <taxon>Bacilli</taxon>
        <taxon>Bacillales</taxon>
        <taxon>Paenibacillaceae</taxon>
        <taxon>Paenibacillus</taxon>
    </lineage>
</organism>
<keyword evidence="1" id="KW-0472">Membrane</keyword>